<reference evidence="15 16" key="1">
    <citation type="submission" date="2023-07" db="EMBL/GenBank/DDBJ databases">
        <authorList>
            <person name="Peeters C."/>
        </authorList>
    </citation>
    <scope>NUCLEOTIDE SEQUENCE [LARGE SCALE GENOMIC DNA]</scope>
    <source>
        <strain evidence="15 16">LMG 18096</strain>
    </source>
</reference>
<proteinExistence type="inferred from homology"/>
<dbReference type="GO" id="GO:0015031">
    <property type="term" value="P:protein transport"/>
    <property type="evidence" value="ECO:0007669"/>
    <property type="project" value="UniProtKB-KW"/>
</dbReference>
<evidence type="ECO:0000256" key="4">
    <source>
        <dbReference type="ARBA" id="ARBA00022448"/>
    </source>
</evidence>
<dbReference type="InterPro" id="IPR005594">
    <property type="entry name" value="YadA_C"/>
</dbReference>
<evidence type="ECO:0000259" key="12">
    <source>
        <dbReference type="Pfam" id="PF03895"/>
    </source>
</evidence>
<keyword evidence="16" id="KW-1185">Reference proteome</keyword>
<evidence type="ECO:0000313" key="15">
    <source>
        <dbReference type="EMBL" id="CAJ0806708.1"/>
    </source>
</evidence>
<keyword evidence="8" id="KW-0653">Protein transport</keyword>
<feature type="region of interest" description="Disordered" evidence="11">
    <location>
        <begin position="28"/>
        <end position="61"/>
    </location>
</feature>
<dbReference type="Pfam" id="PF05658">
    <property type="entry name" value="YadA_head"/>
    <property type="match status" value="2"/>
</dbReference>
<evidence type="ECO:0000256" key="10">
    <source>
        <dbReference type="ARBA" id="ARBA00023237"/>
    </source>
</evidence>
<feature type="domain" description="Trimeric autotransporter adhesin YadA-like head" evidence="13">
    <location>
        <begin position="87"/>
        <end position="111"/>
    </location>
</feature>
<feature type="domain" description="Trimeric autotransporter adhesin YadA-like stalk" evidence="14">
    <location>
        <begin position="118"/>
        <end position="158"/>
    </location>
</feature>
<evidence type="ECO:0000256" key="11">
    <source>
        <dbReference type="SAM" id="MobiDB-lite"/>
    </source>
</evidence>
<accession>A0ABC8QQ65</accession>
<evidence type="ECO:0000256" key="5">
    <source>
        <dbReference type="ARBA" id="ARBA00022452"/>
    </source>
</evidence>
<keyword evidence="4" id="KW-0813">Transport</keyword>
<evidence type="ECO:0000259" key="13">
    <source>
        <dbReference type="Pfam" id="PF05658"/>
    </source>
</evidence>
<keyword evidence="9" id="KW-0472">Membrane</keyword>
<dbReference type="SUPFAM" id="SSF101967">
    <property type="entry name" value="Adhesin YadA, collagen-binding domain"/>
    <property type="match status" value="1"/>
</dbReference>
<organism evidence="15 16">
    <name type="scientific">Ralstonia holmesii</name>
    <dbReference type="NCBI Taxonomy" id="3058602"/>
    <lineage>
        <taxon>Bacteria</taxon>
        <taxon>Pseudomonadati</taxon>
        <taxon>Pseudomonadota</taxon>
        <taxon>Betaproteobacteria</taxon>
        <taxon>Burkholderiales</taxon>
        <taxon>Burkholderiaceae</taxon>
        <taxon>Ralstonia</taxon>
    </lineage>
</organism>
<evidence type="ECO:0000256" key="3">
    <source>
        <dbReference type="ARBA" id="ARBA00005848"/>
    </source>
</evidence>
<gene>
    <name evidence="15" type="primary">bpaC</name>
    <name evidence="15" type="ORF">LMG18096_04840</name>
</gene>
<sequence length="239" mass="23662">MYSFTDKTVHNNVGDALANLDGRVNKLEGATSDGGGAENPRFVGSGGSGDPATKEEAAATGNYSTASGANAVASGANSTATGANAVASADNAVAVGAHSVADRANSVSVGSVGNERSITNVAEGTQATDAVNKAQLDRVDNKVADVQQGLGNVQNQVNQVDTKVNRVGAMSAAMSTMMASAAGLQTDNRMAIGTGVYRGQAALAIGYQRKIGSRATVTIGGSTAGGSEYNVGVGAGFGW</sequence>
<evidence type="ECO:0000256" key="8">
    <source>
        <dbReference type="ARBA" id="ARBA00022927"/>
    </source>
</evidence>
<dbReference type="Gene3D" id="3.30.1300.30">
    <property type="entry name" value="GSPII I/J protein-like"/>
    <property type="match status" value="1"/>
</dbReference>
<evidence type="ECO:0000259" key="14">
    <source>
        <dbReference type="Pfam" id="PF05662"/>
    </source>
</evidence>
<evidence type="ECO:0000313" key="16">
    <source>
        <dbReference type="Proteomes" id="UP001189663"/>
    </source>
</evidence>
<dbReference type="InterPro" id="IPR045584">
    <property type="entry name" value="Pilin-like"/>
</dbReference>
<comment type="caution">
    <text evidence="15">The sequence shown here is derived from an EMBL/GenBank/DDBJ whole genome shotgun (WGS) entry which is preliminary data.</text>
</comment>
<dbReference type="Pfam" id="PF05662">
    <property type="entry name" value="YadA_stalk"/>
    <property type="match status" value="1"/>
</dbReference>
<name>A0ABC8QQ65_9RALS</name>
<keyword evidence="10" id="KW-0998">Cell outer membrane</keyword>
<evidence type="ECO:0000256" key="7">
    <source>
        <dbReference type="ARBA" id="ARBA00022729"/>
    </source>
</evidence>
<dbReference type="EMBL" id="CATZAT010000019">
    <property type="protein sequence ID" value="CAJ0806708.1"/>
    <property type="molecule type" value="Genomic_DNA"/>
</dbReference>
<dbReference type="SUPFAM" id="SSF54523">
    <property type="entry name" value="Pili subunits"/>
    <property type="match status" value="1"/>
</dbReference>
<evidence type="ECO:0000256" key="6">
    <source>
        <dbReference type="ARBA" id="ARBA00022692"/>
    </source>
</evidence>
<dbReference type="GO" id="GO:0009986">
    <property type="term" value="C:cell surface"/>
    <property type="evidence" value="ECO:0007669"/>
    <property type="project" value="UniProtKB-SubCell"/>
</dbReference>
<protein>
    <submittedName>
        <fullName evidence="15">Autotransporter adhesin BpaC</fullName>
    </submittedName>
</protein>
<keyword evidence="6" id="KW-0812">Transmembrane</keyword>
<dbReference type="Proteomes" id="UP001189663">
    <property type="component" value="Unassembled WGS sequence"/>
</dbReference>
<comment type="similarity">
    <text evidence="3">Belongs to the autotransporter-2 (AT-2) (TC 1.B.40) family.</text>
</comment>
<evidence type="ECO:0000256" key="2">
    <source>
        <dbReference type="ARBA" id="ARBA00004442"/>
    </source>
</evidence>
<dbReference type="Gene3D" id="2.60.40.4050">
    <property type="match status" value="1"/>
</dbReference>
<evidence type="ECO:0000256" key="1">
    <source>
        <dbReference type="ARBA" id="ARBA00004241"/>
    </source>
</evidence>
<dbReference type="InterPro" id="IPR008640">
    <property type="entry name" value="Adhesin_Head_dom"/>
</dbReference>
<keyword evidence="5" id="KW-1134">Transmembrane beta strand</keyword>
<evidence type="ECO:0000256" key="9">
    <source>
        <dbReference type="ARBA" id="ARBA00023136"/>
    </source>
</evidence>
<dbReference type="RefSeq" id="WP_316684849.1">
    <property type="nucleotide sequence ID" value="NZ_CATZAT010000019.1"/>
</dbReference>
<feature type="domain" description="Trimeric autotransporter adhesin YadA-like C-terminal membrane anchor" evidence="12">
    <location>
        <begin position="188"/>
        <end position="239"/>
    </location>
</feature>
<dbReference type="AlphaFoldDB" id="A0ABC8QQ65"/>
<feature type="domain" description="Trimeric autotransporter adhesin YadA-like head" evidence="13">
    <location>
        <begin position="59"/>
        <end position="85"/>
    </location>
</feature>
<dbReference type="Pfam" id="PF03895">
    <property type="entry name" value="YadA_anchor"/>
    <property type="match status" value="1"/>
</dbReference>
<dbReference type="InterPro" id="IPR008635">
    <property type="entry name" value="Coiled_stalk_dom"/>
</dbReference>
<dbReference type="GO" id="GO:0009279">
    <property type="term" value="C:cell outer membrane"/>
    <property type="evidence" value="ECO:0007669"/>
    <property type="project" value="UniProtKB-SubCell"/>
</dbReference>
<comment type="subcellular location">
    <subcellularLocation>
        <location evidence="2">Cell outer membrane</location>
    </subcellularLocation>
    <subcellularLocation>
        <location evidence="1">Cell surface</location>
    </subcellularLocation>
</comment>
<dbReference type="Gene3D" id="6.10.250.2120">
    <property type="match status" value="1"/>
</dbReference>
<keyword evidence="7" id="KW-0732">Signal</keyword>
<dbReference type="InterPro" id="IPR011049">
    <property type="entry name" value="Serralysin-like_metalloprot_C"/>
</dbReference>